<reference evidence="1" key="1">
    <citation type="submission" date="2024-03" db="EMBL/GenBank/DDBJ databases">
        <title>Human intestinal bacterial collection.</title>
        <authorList>
            <person name="Pauvert C."/>
            <person name="Hitch T.C.A."/>
            <person name="Clavel T."/>
        </authorList>
    </citation>
    <scope>NUCLEOTIDE SEQUENCE [LARGE SCALE GENOMIC DNA]</scope>
    <source>
        <strain evidence="1">CLA-AA-H89B</strain>
    </source>
</reference>
<keyword evidence="2" id="KW-1185">Reference proteome</keyword>
<dbReference type="Proteomes" id="UP001546774">
    <property type="component" value="Unassembled WGS sequence"/>
</dbReference>
<proteinExistence type="predicted"/>
<comment type="caution">
    <text evidence="1">The sequence shown here is derived from an EMBL/GenBank/DDBJ whole genome shotgun (WGS) entry which is preliminary data.</text>
</comment>
<evidence type="ECO:0008006" key="3">
    <source>
        <dbReference type="Google" id="ProtNLM"/>
    </source>
</evidence>
<name>A0ABV1H300_9FIRM</name>
<organism evidence="1 2">
    <name type="scientific">Lachnospira intestinalis</name>
    <dbReference type="NCBI Taxonomy" id="3133158"/>
    <lineage>
        <taxon>Bacteria</taxon>
        <taxon>Bacillati</taxon>
        <taxon>Bacillota</taxon>
        <taxon>Clostridia</taxon>
        <taxon>Lachnospirales</taxon>
        <taxon>Lachnospiraceae</taxon>
        <taxon>Lachnospira</taxon>
    </lineage>
</organism>
<evidence type="ECO:0000313" key="2">
    <source>
        <dbReference type="Proteomes" id="UP001546774"/>
    </source>
</evidence>
<sequence length="277" mass="32168">MATGVYTAYKKDGTEYYRVSLTCQNKHISLGSFDDYKTAAAVYSEANAIVRDEKSSHFVNAAEKITSYSSCTSALAFEKFMILLNLRDNNIYIKTPVYLCDKYFLYFFSPEIVLTFDIEDLFYYSGHKIMSRGGYFFVNDFGMQTSILARFGIRSHSVKGKDYLFRNGDEHDFRYSNVAIVNRYNGVEQIEKNGRILYKTRIHINGNYTIGTYTSENEAAIAYNRAIDLLAEQLPDFKNYTRNYIEGLSHIEYASIYNTVKISRRFRRYIEQLGLTY</sequence>
<protein>
    <recommendedName>
        <fullName evidence="3">AP2/ERF domain-containing protein</fullName>
    </recommendedName>
</protein>
<evidence type="ECO:0000313" key="1">
    <source>
        <dbReference type="EMBL" id="MEQ2553567.1"/>
    </source>
</evidence>
<dbReference type="EMBL" id="JBBMFS010000001">
    <property type="protein sequence ID" value="MEQ2553567.1"/>
    <property type="molecule type" value="Genomic_DNA"/>
</dbReference>
<accession>A0ABV1H300</accession>
<gene>
    <name evidence="1" type="ORF">WMO37_00860</name>
</gene>